<organism evidence="1">
    <name type="scientific">Anguilla anguilla</name>
    <name type="common">European freshwater eel</name>
    <name type="synonym">Muraena anguilla</name>
    <dbReference type="NCBI Taxonomy" id="7936"/>
    <lineage>
        <taxon>Eukaryota</taxon>
        <taxon>Metazoa</taxon>
        <taxon>Chordata</taxon>
        <taxon>Craniata</taxon>
        <taxon>Vertebrata</taxon>
        <taxon>Euteleostomi</taxon>
        <taxon>Actinopterygii</taxon>
        <taxon>Neopterygii</taxon>
        <taxon>Teleostei</taxon>
        <taxon>Anguilliformes</taxon>
        <taxon>Anguillidae</taxon>
        <taxon>Anguilla</taxon>
    </lineage>
</organism>
<protein>
    <submittedName>
        <fullName evidence="1">Uncharacterized protein</fullName>
    </submittedName>
</protein>
<name>A0A0E9WYA1_ANGAN</name>
<evidence type="ECO:0000313" key="1">
    <source>
        <dbReference type="EMBL" id="JAH94418.1"/>
    </source>
</evidence>
<reference evidence="1" key="1">
    <citation type="submission" date="2014-11" db="EMBL/GenBank/DDBJ databases">
        <authorList>
            <person name="Amaro Gonzalez C."/>
        </authorList>
    </citation>
    <scope>NUCLEOTIDE SEQUENCE</scope>
</reference>
<dbReference type="EMBL" id="GBXM01014159">
    <property type="protein sequence ID" value="JAH94418.1"/>
    <property type="molecule type" value="Transcribed_RNA"/>
</dbReference>
<accession>A0A0E9WYA1</accession>
<sequence>MEHPADTPGFEEILPRMEMSSTIKADPYTHCTRFSLLAPRTSNDLPREICAFLCELT</sequence>
<dbReference type="AlphaFoldDB" id="A0A0E9WYA1"/>
<reference evidence="1" key="2">
    <citation type="journal article" date="2015" name="Fish Shellfish Immunol.">
        <title>Early steps in the European eel (Anguilla anguilla)-Vibrio vulnificus interaction in the gills: Role of the RtxA13 toxin.</title>
        <authorList>
            <person name="Callol A."/>
            <person name="Pajuelo D."/>
            <person name="Ebbesson L."/>
            <person name="Teles M."/>
            <person name="MacKenzie S."/>
            <person name="Amaro C."/>
        </authorList>
    </citation>
    <scope>NUCLEOTIDE SEQUENCE</scope>
</reference>
<proteinExistence type="predicted"/>